<reference evidence="2 3" key="1">
    <citation type="submission" date="2015-01" db="EMBL/GenBank/DDBJ databases">
        <title>Genome of allotetraploid Gossypium barbadense reveals genomic plasticity and fiber elongation in cotton evolution.</title>
        <authorList>
            <person name="Chen X."/>
            <person name="Liu X."/>
            <person name="Zhao B."/>
            <person name="Zheng H."/>
            <person name="Hu Y."/>
            <person name="Lu G."/>
            <person name="Yang C."/>
            <person name="Chen J."/>
            <person name="Shan C."/>
            <person name="Zhang L."/>
            <person name="Zhou Y."/>
            <person name="Wang L."/>
            <person name="Guo W."/>
            <person name="Bai Y."/>
            <person name="Ruan J."/>
            <person name="Shangguan X."/>
            <person name="Mao Y."/>
            <person name="Jiang J."/>
            <person name="Zhu Y."/>
            <person name="Lei J."/>
            <person name="Kang H."/>
            <person name="Chen S."/>
            <person name="He X."/>
            <person name="Wang R."/>
            <person name="Wang Y."/>
            <person name="Chen J."/>
            <person name="Wang L."/>
            <person name="Yu S."/>
            <person name="Wang B."/>
            <person name="Wei J."/>
            <person name="Song S."/>
            <person name="Lu X."/>
            <person name="Gao Z."/>
            <person name="Gu W."/>
            <person name="Deng X."/>
            <person name="Ma D."/>
            <person name="Wang S."/>
            <person name="Liang W."/>
            <person name="Fang L."/>
            <person name="Cai C."/>
            <person name="Zhu X."/>
            <person name="Zhou B."/>
            <person name="Zhang Y."/>
            <person name="Chen Z."/>
            <person name="Xu S."/>
            <person name="Zhu R."/>
            <person name="Wang S."/>
            <person name="Zhang T."/>
            <person name="Zhao G."/>
        </authorList>
    </citation>
    <scope>NUCLEOTIDE SEQUENCE [LARGE SCALE GENOMIC DNA]</scope>
    <source>
        <strain evidence="3">cv. Xinhai21</strain>
        <tissue evidence="2">Leaf</tissue>
    </source>
</reference>
<dbReference type="EMBL" id="KZ663290">
    <property type="protein sequence ID" value="PPS14030.1"/>
    <property type="molecule type" value="Genomic_DNA"/>
</dbReference>
<name>A0A2P5YEM2_GOSBA</name>
<gene>
    <name evidence="2" type="ORF">GOBAR_AA06557</name>
</gene>
<organism evidence="2 3">
    <name type="scientific">Gossypium barbadense</name>
    <name type="common">Sea Island cotton</name>
    <name type="synonym">Hibiscus barbadensis</name>
    <dbReference type="NCBI Taxonomy" id="3634"/>
    <lineage>
        <taxon>Eukaryota</taxon>
        <taxon>Viridiplantae</taxon>
        <taxon>Streptophyta</taxon>
        <taxon>Embryophyta</taxon>
        <taxon>Tracheophyta</taxon>
        <taxon>Spermatophyta</taxon>
        <taxon>Magnoliopsida</taxon>
        <taxon>eudicotyledons</taxon>
        <taxon>Gunneridae</taxon>
        <taxon>Pentapetalae</taxon>
        <taxon>rosids</taxon>
        <taxon>malvids</taxon>
        <taxon>Malvales</taxon>
        <taxon>Malvaceae</taxon>
        <taxon>Malvoideae</taxon>
        <taxon>Gossypium</taxon>
    </lineage>
</organism>
<dbReference type="OrthoDB" id="1738484at2759"/>
<proteinExistence type="predicted"/>
<protein>
    <submittedName>
        <fullName evidence="2">Uncharacterized protein</fullName>
    </submittedName>
</protein>
<accession>A0A2P5YEM2</accession>
<dbReference type="AlphaFoldDB" id="A0A2P5YEM2"/>
<feature type="compositionally biased region" description="Polar residues" evidence="1">
    <location>
        <begin position="395"/>
        <end position="405"/>
    </location>
</feature>
<evidence type="ECO:0000313" key="2">
    <source>
        <dbReference type="EMBL" id="PPS14030.1"/>
    </source>
</evidence>
<sequence>MGKGMKRPAAPTREGGKRQRCTRTTSDVVYNAFTARSARQVPTMILPQLVSRLRSRSLAKLTRQIAPPTKNDHASPPIESRKSSQSINPYYVWTCTGGPTRPIKARNASPAVGTSRSVLTVRWTGRPTPKSNYELFNCNNLNIRYWSWNYRGCWHQTCPPMDPRLGNLRACCLPWMWINQVAFLRDVGTAWPSTCPVSYEEVITEHEHPRSSTSAPTRPRRFKGAHSGHKARLRSTTHPEGHGMEKGRQHIHNSIWLSAGGTTRPIKARSASPAVGTSRPVLTVRRTGRPTPKSNYELFNCNNLNIRYWSWNYRGCWHQTCPPMDPHKHMTTGRINQVAILRDVDTAWPSTCSVSNEEVITEHEDHLWQETKCIGIERQGPEPSSQKYYPHPKARSSTSALTRAH</sequence>
<dbReference type="PANTHER" id="PTHR47188">
    <property type="entry name" value="PROTEIN TAR1"/>
    <property type="match status" value="1"/>
</dbReference>
<evidence type="ECO:0000313" key="3">
    <source>
        <dbReference type="Proteomes" id="UP000239757"/>
    </source>
</evidence>
<feature type="region of interest" description="Disordered" evidence="1">
    <location>
        <begin position="379"/>
        <end position="405"/>
    </location>
</feature>
<feature type="region of interest" description="Disordered" evidence="1">
    <location>
        <begin position="203"/>
        <end position="246"/>
    </location>
</feature>
<dbReference type="GO" id="GO:0043457">
    <property type="term" value="P:regulation of cellular respiration"/>
    <property type="evidence" value="ECO:0007669"/>
    <property type="project" value="InterPro"/>
</dbReference>
<feature type="region of interest" description="Disordered" evidence="1">
    <location>
        <begin position="1"/>
        <end position="21"/>
    </location>
</feature>
<feature type="region of interest" description="Disordered" evidence="1">
    <location>
        <begin position="61"/>
        <end position="83"/>
    </location>
</feature>
<dbReference type="PANTHER" id="PTHR47188:SF1">
    <property type="entry name" value="PROTEIN TAR1"/>
    <property type="match status" value="1"/>
</dbReference>
<dbReference type="Proteomes" id="UP000239757">
    <property type="component" value="Unassembled WGS sequence"/>
</dbReference>
<evidence type="ECO:0000256" key="1">
    <source>
        <dbReference type="SAM" id="MobiDB-lite"/>
    </source>
</evidence>
<feature type="compositionally biased region" description="Basic residues" evidence="1">
    <location>
        <begin position="218"/>
        <end position="235"/>
    </location>
</feature>
<dbReference type="InterPro" id="IPR044792">
    <property type="entry name" value="TAR1"/>
</dbReference>
<feature type="compositionally biased region" description="Basic and acidic residues" evidence="1">
    <location>
        <begin position="237"/>
        <end position="246"/>
    </location>
</feature>